<comment type="similarity">
    <text evidence="1">Belongs to the isochorismatase family.</text>
</comment>
<comment type="caution">
    <text evidence="10">The sequence shown here is derived from an EMBL/GenBank/DDBJ whole genome shotgun (WGS) entry which is preliminary data.</text>
</comment>
<evidence type="ECO:0000256" key="3">
    <source>
        <dbReference type="ARBA" id="ARBA00022723"/>
    </source>
</evidence>
<dbReference type="GO" id="GO:0008936">
    <property type="term" value="F:nicotinamidase activity"/>
    <property type="evidence" value="ECO:0007669"/>
    <property type="project" value="UniProtKB-EC"/>
</dbReference>
<dbReference type="GO" id="GO:0019363">
    <property type="term" value="P:pyridine nucleotide biosynthetic process"/>
    <property type="evidence" value="ECO:0007669"/>
    <property type="project" value="UniProtKB-KW"/>
</dbReference>
<dbReference type="OrthoDB" id="167809at2759"/>
<keyword evidence="3" id="KW-0479">Metal-binding</keyword>
<gene>
    <name evidence="10" type="ORF">RFH988_LOCUS2669</name>
</gene>
<dbReference type="Gene3D" id="3.40.50.850">
    <property type="entry name" value="Isochorismatase-like"/>
    <property type="match status" value="1"/>
</dbReference>
<evidence type="ECO:0000256" key="4">
    <source>
        <dbReference type="ARBA" id="ARBA00022801"/>
    </source>
</evidence>
<keyword evidence="2" id="KW-0662">Pyridine nucleotide biosynthesis</keyword>
<dbReference type="InterPro" id="IPR036380">
    <property type="entry name" value="Isochorismatase-like_sf"/>
</dbReference>
<keyword evidence="8" id="KW-1133">Transmembrane helix</keyword>
<sequence>MTKICIVAIVIIHALIHLSFSCLIFVRFKQFMGNITMGNISGNIQRKINTLKKRNHSNRGAKPINALLIVDVQYDFIDGTLALKDCPSHHQGEQVIPIINKLLNDIHFDIIVYTQDWHTPDHISFHENLPLRAHLLAKDSKKVDELKVFDTAIFLLDDEAKTKKLRVEQILWPTHCVQHSHGAELHKDLHIVKPNKHRQVVNLYKGNDSDIDSYSAFWDNQKIRETALNTKLKEHNVTNVFIAGIATDVCVYSTALHAVEYGYRTFIVEDACRGVDVTNINLRLDELIKRNCVIVQANEIKDII</sequence>
<evidence type="ECO:0000256" key="6">
    <source>
        <dbReference type="ARBA" id="ARBA00039017"/>
    </source>
</evidence>
<keyword evidence="8" id="KW-0812">Transmembrane</keyword>
<dbReference type="PANTHER" id="PTHR11080:SF2">
    <property type="entry name" value="LD05707P"/>
    <property type="match status" value="1"/>
</dbReference>
<dbReference type="Proteomes" id="UP000663882">
    <property type="component" value="Unassembled WGS sequence"/>
</dbReference>
<dbReference type="InterPro" id="IPR000868">
    <property type="entry name" value="Isochorismatase-like_dom"/>
</dbReference>
<dbReference type="PROSITE" id="PS51257">
    <property type="entry name" value="PROKAR_LIPOPROTEIN"/>
    <property type="match status" value="1"/>
</dbReference>
<reference evidence="10" key="1">
    <citation type="submission" date="2021-02" db="EMBL/GenBank/DDBJ databases">
        <authorList>
            <person name="Nowell W R."/>
        </authorList>
    </citation>
    <scope>NUCLEOTIDE SEQUENCE</scope>
</reference>
<feature type="transmembrane region" description="Helical" evidence="8">
    <location>
        <begin position="6"/>
        <end position="26"/>
    </location>
</feature>
<keyword evidence="8" id="KW-0472">Membrane</keyword>
<dbReference type="SUPFAM" id="SSF52499">
    <property type="entry name" value="Isochorismatase-like hydrolases"/>
    <property type="match status" value="1"/>
</dbReference>
<evidence type="ECO:0000256" key="2">
    <source>
        <dbReference type="ARBA" id="ARBA00022642"/>
    </source>
</evidence>
<keyword evidence="4" id="KW-0378">Hydrolase</keyword>
<organism evidence="10 11">
    <name type="scientific">Rotaria sordida</name>
    <dbReference type="NCBI Taxonomy" id="392033"/>
    <lineage>
        <taxon>Eukaryota</taxon>
        <taxon>Metazoa</taxon>
        <taxon>Spiralia</taxon>
        <taxon>Gnathifera</taxon>
        <taxon>Rotifera</taxon>
        <taxon>Eurotatoria</taxon>
        <taxon>Bdelloidea</taxon>
        <taxon>Philodinida</taxon>
        <taxon>Philodinidae</taxon>
        <taxon>Rotaria</taxon>
    </lineage>
</organism>
<dbReference type="EC" id="3.5.1.19" evidence="6"/>
<accession>A0A813R581</accession>
<dbReference type="InterPro" id="IPR052347">
    <property type="entry name" value="Isochorismatase_Nicotinamidase"/>
</dbReference>
<evidence type="ECO:0000256" key="1">
    <source>
        <dbReference type="ARBA" id="ARBA00006336"/>
    </source>
</evidence>
<dbReference type="AlphaFoldDB" id="A0A813R581"/>
<evidence type="ECO:0000259" key="9">
    <source>
        <dbReference type="Pfam" id="PF00857"/>
    </source>
</evidence>
<protein>
    <recommendedName>
        <fullName evidence="6">nicotinamidase</fullName>
        <ecNumber evidence="6">3.5.1.19</ecNumber>
    </recommendedName>
    <alternativeName>
        <fullName evidence="7">Nicotinamide deamidase</fullName>
    </alternativeName>
</protein>
<name>A0A813R581_9BILA</name>
<dbReference type="PANTHER" id="PTHR11080">
    <property type="entry name" value="PYRAZINAMIDASE/NICOTINAMIDASE"/>
    <property type="match status" value="1"/>
</dbReference>
<feature type="domain" description="Isochorismatase-like" evidence="9">
    <location>
        <begin position="66"/>
        <end position="296"/>
    </location>
</feature>
<dbReference type="Pfam" id="PF00857">
    <property type="entry name" value="Isochorismatase"/>
    <property type="match status" value="1"/>
</dbReference>
<proteinExistence type="inferred from homology"/>
<evidence type="ECO:0000256" key="5">
    <source>
        <dbReference type="ARBA" id="ARBA00037900"/>
    </source>
</evidence>
<evidence type="ECO:0000313" key="11">
    <source>
        <dbReference type="Proteomes" id="UP000663882"/>
    </source>
</evidence>
<evidence type="ECO:0000256" key="7">
    <source>
        <dbReference type="ARBA" id="ARBA00043224"/>
    </source>
</evidence>
<evidence type="ECO:0000256" key="8">
    <source>
        <dbReference type="SAM" id="Phobius"/>
    </source>
</evidence>
<dbReference type="EMBL" id="CAJNOO010000059">
    <property type="protein sequence ID" value="CAF0776809.1"/>
    <property type="molecule type" value="Genomic_DNA"/>
</dbReference>
<evidence type="ECO:0000313" key="10">
    <source>
        <dbReference type="EMBL" id="CAF0776809.1"/>
    </source>
</evidence>
<dbReference type="GO" id="GO:0046872">
    <property type="term" value="F:metal ion binding"/>
    <property type="evidence" value="ECO:0007669"/>
    <property type="project" value="UniProtKB-KW"/>
</dbReference>
<comment type="pathway">
    <text evidence="5">Cofactor biosynthesis; nicotinate biosynthesis; nicotinate from nicotinamide: step 1/1.</text>
</comment>